<name>A0ABU2NXW3_9ACTN</name>
<protein>
    <submittedName>
        <fullName evidence="2">DUF5304 family protein</fullName>
    </submittedName>
</protein>
<gene>
    <name evidence="2" type="ORF">RM572_19910</name>
</gene>
<dbReference type="Proteomes" id="UP001183414">
    <property type="component" value="Unassembled WGS sequence"/>
</dbReference>
<evidence type="ECO:0000313" key="3">
    <source>
        <dbReference type="Proteomes" id="UP001183414"/>
    </source>
</evidence>
<accession>A0ABU2NXW3</accession>
<dbReference type="RefSeq" id="WP_311674725.1">
    <property type="nucleotide sequence ID" value="NZ_JAVREQ010000019.1"/>
</dbReference>
<dbReference type="Pfam" id="PF17230">
    <property type="entry name" value="DUF5304"/>
    <property type="match status" value="1"/>
</dbReference>
<comment type="caution">
    <text evidence="2">The sequence shown here is derived from an EMBL/GenBank/DDBJ whole genome shotgun (WGS) entry which is preliminary data.</text>
</comment>
<feature type="compositionally biased region" description="Basic and acidic residues" evidence="1">
    <location>
        <begin position="169"/>
        <end position="188"/>
    </location>
</feature>
<evidence type="ECO:0000256" key="1">
    <source>
        <dbReference type="SAM" id="MobiDB-lite"/>
    </source>
</evidence>
<feature type="region of interest" description="Disordered" evidence="1">
    <location>
        <begin position="114"/>
        <end position="188"/>
    </location>
</feature>
<feature type="compositionally biased region" description="Basic and acidic residues" evidence="1">
    <location>
        <begin position="135"/>
        <end position="163"/>
    </location>
</feature>
<organism evidence="2 3">
    <name type="scientific">Streptomyces hazeniae</name>
    <dbReference type="NCBI Taxonomy" id="3075538"/>
    <lineage>
        <taxon>Bacteria</taxon>
        <taxon>Bacillati</taxon>
        <taxon>Actinomycetota</taxon>
        <taxon>Actinomycetes</taxon>
        <taxon>Kitasatosporales</taxon>
        <taxon>Streptomycetaceae</taxon>
        <taxon>Streptomyces</taxon>
    </lineage>
</organism>
<dbReference type="EMBL" id="JAVREQ010000019">
    <property type="protein sequence ID" value="MDT0381023.1"/>
    <property type="molecule type" value="Genomic_DNA"/>
</dbReference>
<keyword evidence="3" id="KW-1185">Reference proteome</keyword>
<reference evidence="3" key="1">
    <citation type="submission" date="2023-07" db="EMBL/GenBank/DDBJ databases">
        <title>30 novel species of actinomycetes from the DSMZ collection.</title>
        <authorList>
            <person name="Nouioui I."/>
        </authorList>
    </citation>
    <scope>NUCLEOTIDE SEQUENCE [LARGE SCALE GENOMIC DNA]</scope>
    <source>
        <strain evidence="3">DSM 42041</strain>
    </source>
</reference>
<evidence type="ECO:0000313" key="2">
    <source>
        <dbReference type="EMBL" id="MDT0381023.1"/>
    </source>
</evidence>
<sequence length="188" mass="20239">MSDAFERNDADAWAEACEEDLAAERERRRAAYGPQPVSASEELRRLADAVSAKVTEIGKPFAGTPGGFAAQGFAQQFLAQARAVVEPVVERNPQIFDHLAAAGNEIAAAYRAAVQGQEQRWSADLRPQDAAPAPRGDELRPEGVDRPDGPDRPGDVDRPEGPDGAKGTRPTDRRDDDGPDGPERIDLD</sequence>
<proteinExistence type="predicted"/>
<dbReference type="InterPro" id="IPR035183">
    <property type="entry name" value="DUF5304"/>
</dbReference>